<gene>
    <name evidence="1" type="ORF">GGD89_002535</name>
</gene>
<proteinExistence type="predicted"/>
<dbReference type="RefSeq" id="WP_221238451.1">
    <property type="nucleotide sequence ID" value="NZ_JACIGK010000018.1"/>
</dbReference>
<dbReference type="EMBL" id="JACIGK010000018">
    <property type="protein sequence ID" value="MBB4266899.1"/>
    <property type="molecule type" value="Genomic_DNA"/>
</dbReference>
<evidence type="ECO:0000313" key="1">
    <source>
        <dbReference type="EMBL" id="MBB4266899.1"/>
    </source>
</evidence>
<organism evidence="1 2">
    <name type="scientific">Roseospira visakhapatnamensis</name>
    <dbReference type="NCBI Taxonomy" id="390880"/>
    <lineage>
        <taxon>Bacteria</taxon>
        <taxon>Pseudomonadati</taxon>
        <taxon>Pseudomonadota</taxon>
        <taxon>Alphaproteobacteria</taxon>
        <taxon>Rhodospirillales</taxon>
        <taxon>Rhodospirillaceae</taxon>
        <taxon>Roseospira</taxon>
    </lineage>
</organism>
<name>A0A7W6WAF0_9PROT</name>
<keyword evidence="2" id="KW-1185">Reference proteome</keyword>
<accession>A0A7W6WAF0</accession>
<sequence length="101" mass="10360">EAVIEAEIQAAVQGGKVPPADADYHRLACKAEGGLEKFRSWVASAQKADITKPVTMPSRPAGAGGITPQAAAQRAQAYQAEMRGKGITVSTSDAVAHVMGG</sequence>
<protein>
    <submittedName>
        <fullName evidence="1">Uncharacterized protein</fullName>
    </submittedName>
</protein>
<reference evidence="1 2" key="1">
    <citation type="submission" date="2020-08" db="EMBL/GenBank/DDBJ databases">
        <title>Genome sequencing of Purple Non-Sulfur Bacteria from various extreme environments.</title>
        <authorList>
            <person name="Mayer M."/>
        </authorList>
    </citation>
    <scope>NUCLEOTIDE SEQUENCE [LARGE SCALE GENOMIC DNA]</scope>
    <source>
        <strain evidence="1 2">JA131</strain>
    </source>
</reference>
<dbReference type="Proteomes" id="UP000554286">
    <property type="component" value="Unassembled WGS sequence"/>
</dbReference>
<dbReference type="AlphaFoldDB" id="A0A7W6WAF0"/>
<comment type="caution">
    <text evidence="1">The sequence shown here is derived from an EMBL/GenBank/DDBJ whole genome shotgun (WGS) entry which is preliminary data.</text>
</comment>
<feature type="non-terminal residue" evidence="1">
    <location>
        <position position="1"/>
    </location>
</feature>
<evidence type="ECO:0000313" key="2">
    <source>
        <dbReference type="Proteomes" id="UP000554286"/>
    </source>
</evidence>